<keyword evidence="3" id="KW-1185">Reference proteome</keyword>
<comment type="caution">
    <text evidence="2">The sequence shown here is derived from an EMBL/GenBank/DDBJ whole genome shotgun (WGS) entry which is preliminary data.</text>
</comment>
<gene>
    <name evidence="2" type="ORF">F443_00404</name>
</gene>
<reference evidence="2 3" key="1">
    <citation type="submission" date="2013-11" db="EMBL/GenBank/DDBJ databases">
        <title>The Genome Sequence of Phytophthora parasitica P1569.</title>
        <authorList>
            <consortium name="The Broad Institute Genomics Platform"/>
            <person name="Russ C."/>
            <person name="Tyler B."/>
            <person name="Panabieres F."/>
            <person name="Shan W."/>
            <person name="Tripathy S."/>
            <person name="Grunwald N."/>
            <person name="Machado M."/>
            <person name="Johnson C.S."/>
            <person name="Arredondo F."/>
            <person name="Hong C."/>
            <person name="Coffey M."/>
            <person name="Young S.K."/>
            <person name="Zeng Q."/>
            <person name="Gargeya S."/>
            <person name="Fitzgerald M."/>
            <person name="Abouelleil A."/>
            <person name="Alvarado L."/>
            <person name="Chapman S.B."/>
            <person name="Gainer-Dewar J."/>
            <person name="Goldberg J."/>
            <person name="Griggs A."/>
            <person name="Gujja S."/>
            <person name="Hansen M."/>
            <person name="Howarth C."/>
            <person name="Imamovic A."/>
            <person name="Ireland A."/>
            <person name="Larimer J."/>
            <person name="McCowan C."/>
            <person name="Murphy C."/>
            <person name="Pearson M."/>
            <person name="Poon T.W."/>
            <person name="Priest M."/>
            <person name="Roberts A."/>
            <person name="Saif S."/>
            <person name="Shea T."/>
            <person name="Sykes S."/>
            <person name="Wortman J."/>
            <person name="Nusbaum C."/>
            <person name="Birren B."/>
        </authorList>
    </citation>
    <scope>NUCLEOTIDE SEQUENCE [LARGE SCALE GENOMIC DNA]</scope>
    <source>
        <strain evidence="2 3">P1569</strain>
    </source>
</reference>
<evidence type="ECO:0000313" key="2">
    <source>
        <dbReference type="EMBL" id="ETI57285.1"/>
    </source>
</evidence>
<evidence type="ECO:0008006" key="4">
    <source>
        <dbReference type="Google" id="ProtNLM"/>
    </source>
</evidence>
<organism evidence="2 3">
    <name type="scientific">Phytophthora nicotianae P1569</name>
    <dbReference type="NCBI Taxonomy" id="1317065"/>
    <lineage>
        <taxon>Eukaryota</taxon>
        <taxon>Sar</taxon>
        <taxon>Stramenopiles</taxon>
        <taxon>Oomycota</taxon>
        <taxon>Peronosporomycetes</taxon>
        <taxon>Peronosporales</taxon>
        <taxon>Peronosporaceae</taxon>
        <taxon>Phytophthora</taxon>
    </lineage>
</organism>
<keyword evidence="1" id="KW-0732">Signal</keyword>
<sequence>MHIKEISQCTSIYTTVLLVMFDSLSAVLAASDDATANPSQLTDNHASHST</sequence>
<dbReference type="EMBL" id="ANIZ01000070">
    <property type="protein sequence ID" value="ETI57285.1"/>
    <property type="molecule type" value="Genomic_DNA"/>
</dbReference>
<name>V9G0M6_PHYNI</name>
<protein>
    <recommendedName>
        <fullName evidence="4">RxLR effector protein</fullName>
    </recommendedName>
</protein>
<accession>V9G0M6</accession>
<dbReference type="Proteomes" id="UP000018721">
    <property type="component" value="Unassembled WGS sequence"/>
</dbReference>
<feature type="signal peptide" evidence="1">
    <location>
        <begin position="1"/>
        <end position="29"/>
    </location>
</feature>
<proteinExistence type="predicted"/>
<dbReference type="AlphaFoldDB" id="V9G0M6"/>
<dbReference type="HOGENOM" id="CLU_3128393_0_0_1"/>
<feature type="chain" id="PRO_5004775553" description="RxLR effector protein" evidence="1">
    <location>
        <begin position="30"/>
        <end position="50"/>
    </location>
</feature>
<evidence type="ECO:0000313" key="3">
    <source>
        <dbReference type="Proteomes" id="UP000018721"/>
    </source>
</evidence>
<evidence type="ECO:0000256" key="1">
    <source>
        <dbReference type="SAM" id="SignalP"/>
    </source>
</evidence>